<dbReference type="Proteomes" id="UP000184509">
    <property type="component" value="Unassembled WGS sequence"/>
</dbReference>
<dbReference type="Pfam" id="PF14093">
    <property type="entry name" value="DUF4271"/>
    <property type="match status" value="1"/>
</dbReference>
<organism evidence="3 4">
    <name type="scientific">Bacteroides luti</name>
    <dbReference type="NCBI Taxonomy" id="1297750"/>
    <lineage>
        <taxon>Bacteria</taxon>
        <taxon>Pseudomonadati</taxon>
        <taxon>Bacteroidota</taxon>
        <taxon>Bacteroidia</taxon>
        <taxon>Bacteroidales</taxon>
        <taxon>Bacteroidaceae</taxon>
        <taxon>Bacteroides</taxon>
    </lineage>
</organism>
<evidence type="ECO:0000256" key="1">
    <source>
        <dbReference type="SAM" id="MobiDB-lite"/>
    </source>
</evidence>
<keyword evidence="4" id="KW-1185">Reference proteome</keyword>
<protein>
    <recommendedName>
        <fullName evidence="5">DUF4271 domain-containing protein</fullName>
    </recommendedName>
</protein>
<accession>A0A1M4YZ17</accession>
<feature type="transmembrane region" description="Helical" evidence="2">
    <location>
        <begin position="224"/>
        <end position="243"/>
    </location>
</feature>
<name>A0A1M4YZ17_9BACE</name>
<dbReference type="InterPro" id="IPR025367">
    <property type="entry name" value="DUF4271"/>
</dbReference>
<dbReference type="STRING" id="1297750.SAMN05444405_105122"/>
<feature type="region of interest" description="Disordered" evidence="1">
    <location>
        <begin position="14"/>
        <end position="98"/>
    </location>
</feature>
<feature type="transmembrane region" description="Helical" evidence="2">
    <location>
        <begin position="323"/>
        <end position="342"/>
    </location>
</feature>
<dbReference type="EMBL" id="FQTV01000005">
    <property type="protein sequence ID" value="SHF10948.1"/>
    <property type="molecule type" value="Genomic_DNA"/>
</dbReference>
<feature type="transmembrane region" description="Helical" evidence="2">
    <location>
        <begin position="255"/>
        <end position="276"/>
    </location>
</feature>
<keyword evidence="2" id="KW-1133">Transmembrane helix</keyword>
<evidence type="ECO:0000313" key="4">
    <source>
        <dbReference type="Proteomes" id="UP000184509"/>
    </source>
</evidence>
<gene>
    <name evidence="3" type="ORF">SAMN05444405_105122</name>
</gene>
<dbReference type="AlphaFoldDB" id="A0A1M4YZ17"/>
<evidence type="ECO:0008006" key="5">
    <source>
        <dbReference type="Google" id="ProtNLM"/>
    </source>
</evidence>
<keyword evidence="2" id="KW-0812">Transmembrane</keyword>
<sequence>MIIELNDSIQKPQVVTQTQAPAKVQTQTQTSAKPLNTAVTKPQSKVNTGNTANAQTKLSSQVPNKSQASTATAANNQVQNKSVDGSQTSTNTQPPANSQILFPIIQNDSIKKSLTEKSDTISKAKEDSVASMPLFYKNHFIPGDSIKWTSLGHQPSGFSGIAIPYRLRTDDVITGLLLLCFIITAYVFAFGKKSLIEQAKSLFSRKDQSDPFGRGTASELRHRIMLRIQTCILLGIFIFNYFHDYNPSQFERSSIYILLGTYTAVCVTYYALKWIIYKFLGWIFFDKNITSSWLESYSTIINYLGICTFPLILLMVYSELSASTILIIGFILIIIAKILMFCKWLKLFFSNLYGLLYLIVYFCALEILPCILLVQGLLQTNIILELKL</sequence>
<evidence type="ECO:0000313" key="3">
    <source>
        <dbReference type="EMBL" id="SHF10948.1"/>
    </source>
</evidence>
<dbReference type="RefSeq" id="WP_245797071.1">
    <property type="nucleotide sequence ID" value="NZ_FQTV01000005.1"/>
</dbReference>
<feature type="transmembrane region" description="Helical" evidence="2">
    <location>
        <begin position="172"/>
        <end position="191"/>
    </location>
</feature>
<feature type="transmembrane region" description="Helical" evidence="2">
    <location>
        <begin position="354"/>
        <end position="378"/>
    </location>
</feature>
<evidence type="ECO:0000256" key="2">
    <source>
        <dbReference type="SAM" id="Phobius"/>
    </source>
</evidence>
<feature type="transmembrane region" description="Helical" evidence="2">
    <location>
        <begin position="297"/>
        <end position="317"/>
    </location>
</feature>
<keyword evidence="2" id="KW-0472">Membrane</keyword>
<reference evidence="3 4" key="1">
    <citation type="submission" date="2016-11" db="EMBL/GenBank/DDBJ databases">
        <authorList>
            <person name="Jaros S."/>
            <person name="Januszkiewicz K."/>
            <person name="Wedrychowicz H."/>
        </authorList>
    </citation>
    <scope>NUCLEOTIDE SEQUENCE [LARGE SCALE GENOMIC DNA]</scope>
    <source>
        <strain evidence="3 4">DSM 26991</strain>
    </source>
</reference>
<proteinExistence type="predicted"/>